<evidence type="ECO:0000313" key="2">
    <source>
        <dbReference type="Proteomes" id="UP000489600"/>
    </source>
</evidence>
<dbReference type="OrthoDB" id="2012659at2759"/>
<dbReference type="Proteomes" id="UP000489600">
    <property type="component" value="Unassembled WGS sequence"/>
</dbReference>
<dbReference type="EMBL" id="CABITT030000007">
    <property type="protein sequence ID" value="VVB09720.1"/>
    <property type="molecule type" value="Genomic_DNA"/>
</dbReference>
<dbReference type="InterPro" id="IPR011990">
    <property type="entry name" value="TPR-like_helical_dom_sf"/>
</dbReference>
<name>A0A565C805_9BRAS</name>
<accession>A0A565C805</accession>
<proteinExistence type="predicted"/>
<sequence length="180" mass="20323">MCSIGVLDLSSPAKFHHGQEKAQIFTPTHLCNPNGFLFRWRNPIPFAPKLSKSVNFASSSSRLPLILSSSSLRSNDFFQILARKAAILLVGSFMFLGFFCSSKPVLALPTATTVSSQAELEDEEMFEKLLESEPENMEAMKPVLYKKMRRGKTEEAVKFVEKLMKVEPREVERKLLEAFC</sequence>
<gene>
    <name evidence="1" type="ORF">ANE_LOCUS20164</name>
</gene>
<protein>
    <submittedName>
        <fullName evidence="1">Uncharacterized protein</fullName>
    </submittedName>
</protein>
<evidence type="ECO:0000313" key="1">
    <source>
        <dbReference type="EMBL" id="VVB09720.1"/>
    </source>
</evidence>
<comment type="caution">
    <text evidence="1">The sequence shown here is derived from an EMBL/GenBank/DDBJ whole genome shotgun (WGS) entry which is preliminary data.</text>
</comment>
<reference evidence="1" key="1">
    <citation type="submission" date="2019-07" db="EMBL/GenBank/DDBJ databases">
        <authorList>
            <person name="Dittberner H."/>
        </authorList>
    </citation>
    <scope>NUCLEOTIDE SEQUENCE [LARGE SCALE GENOMIC DNA]</scope>
</reference>
<organism evidence="1 2">
    <name type="scientific">Arabis nemorensis</name>
    <dbReference type="NCBI Taxonomy" id="586526"/>
    <lineage>
        <taxon>Eukaryota</taxon>
        <taxon>Viridiplantae</taxon>
        <taxon>Streptophyta</taxon>
        <taxon>Embryophyta</taxon>
        <taxon>Tracheophyta</taxon>
        <taxon>Spermatophyta</taxon>
        <taxon>Magnoliopsida</taxon>
        <taxon>eudicotyledons</taxon>
        <taxon>Gunneridae</taxon>
        <taxon>Pentapetalae</taxon>
        <taxon>rosids</taxon>
        <taxon>malvids</taxon>
        <taxon>Brassicales</taxon>
        <taxon>Brassicaceae</taxon>
        <taxon>Arabideae</taxon>
        <taxon>Arabis</taxon>
    </lineage>
</organism>
<keyword evidence="2" id="KW-1185">Reference proteome</keyword>
<dbReference type="AlphaFoldDB" id="A0A565C805"/>
<dbReference type="Gene3D" id="1.25.40.10">
    <property type="entry name" value="Tetratricopeptide repeat domain"/>
    <property type="match status" value="1"/>
</dbReference>